<accession>S7N2I7</accession>
<evidence type="ECO:0000256" key="1">
    <source>
        <dbReference type="SAM" id="MobiDB-lite"/>
    </source>
</evidence>
<keyword evidence="3" id="KW-1185">Reference proteome</keyword>
<evidence type="ECO:0000313" key="2">
    <source>
        <dbReference type="EMBL" id="EPQ10205.1"/>
    </source>
</evidence>
<evidence type="ECO:0000313" key="3">
    <source>
        <dbReference type="Proteomes" id="UP000052978"/>
    </source>
</evidence>
<name>S7N2I7_MYOBR</name>
<dbReference type="Proteomes" id="UP000052978">
    <property type="component" value="Unassembled WGS sequence"/>
</dbReference>
<proteinExistence type="predicted"/>
<organism evidence="2 3">
    <name type="scientific">Myotis brandtii</name>
    <name type="common">Brandt's bat</name>
    <dbReference type="NCBI Taxonomy" id="109478"/>
    <lineage>
        <taxon>Eukaryota</taxon>
        <taxon>Metazoa</taxon>
        <taxon>Chordata</taxon>
        <taxon>Craniata</taxon>
        <taxon>Vertebrata</taxon>
        <taxon>Euteleostomi</taxon>
        <taxon>Mammalia</taxon>
        <taxon>Eutheria</taxon>
        <taxon>Laurasiatheria</taxon>
        <taxon>Chiroptera</taxon>
        <taxon>Yangochiroptera</taxon>
        <taxon>Vespertilionidae</taxon>
        <taxon>Myotis</taxon>
    </lineage>
</organism>
<sequence length="68" mass="7466">MEDLVHVPTLGVSRPSQEDPWRQAHPAAPTCNGVLNEAQHCAWFFINVEADGILFPSDLDDEVGVSVH</sequence>
<gene>
    <name evidence="2" type="ORF">D623_10011899</name>
</gene>
<reference evidence="2 3" key="1">
    <citation type="journal article" date="2013" name="Nat. Commun.">
        <title>Genome analysis reveals insights into physiology and longevity of the Brandt's bat Myotis brandtii.</title>
        <authorList>
            <person name="Seim I."/>
            <person name="Fang X."/>
            <person name="Xiong Z."/>
            <person name="Lobanov A.V."/>
            <person name="Huang Z."/>
            <person name="Ma S."/>
            <person name="Feng Y."/>
            <person name="Turanov A.A."/>
            <person name="Zhu Y."/>
            <person name="Lenz T.L."/>
            <person name="Gerashchenko M.V."/>
            <person name="Fan D."/>
            <person name="Hee Yim S."/>
            <person name="Yao X."/>
            <person name="Jordan D."/>
            <person name="Xiong Y."/>
            <person name="Ma Y."/>
            <person name="Lyapunov A.N."/>
            <person name="Chen G."/>
            <person name="Kulakova O.I."/>
            <person name="Sun Y."/>
            <person name="Lee S.G."/>
            <person name="Bronson R.T."/>
            <person name="Moskalev A.A."/>
            <person name="Sunyaev S.R."/>
            <person name="Zhang G."/>
            <person name="Krogh A."/>
            <person name="Wang J."/>
            <person name="Gladyshev V.N."/>
        </authorList>
    </citation>
    <scope>NUCLEOTIDE SEQUENCE [LARGE SCALE GENOMIC DNA]</scope>
</reference>
<dbReference type="AlphaFoldDB" id="S7N2I7"/>
<feature type="region of interest" description="Disordered" evidence="1">
    <location>
        <begin position="1"/>
        <end position="25"/>
    </location>
</feature>
<dbReference type="EMBL" id="KE162961">
    <property type="protein sequence ID" value="EPQ10205.1"/>
    <property type="molecule type" value="Genomic_DNA"/>
</dbReference>
<protein>
    <submittedName>
        <fullName evidence="2">Uncharacterized protein</fullName>
    </submittedName>
</protein>